<evidence type="ECO:0000313" key="2">
    <source>
        <dbReference type="Proteomes" id="UP001597472"/>
    </source>
</evidence>
<evidence type="ECO:0000313" key="1">
    <source>
        <dbReference type="EMBL" id="MFD2550435.1"/>
    </source>
</evidence>
<dbReference type="Proteomes" id="UP001597472">
    <property type="component" value="Unassembled WGS sequence"/>
</dbReference>
<dbReference type="InterPro" id="IPR032331">
    <property type="entry name" value="DUF4856"/>
</dbReference>
<protein>
    <submittedName>
        <fullName evidence="1">DUF4856 domain-containing protein</fullName>
    </submittedName>
</protein>
<dbReference type="EMBL" id="JBHULS010000001">
    <property type="protein sequence ID" value="MFD2550435.1"/>
    <property type="molecule type" value="Genomic_DNA"/>
</dbReference>
<dbReference type="PROSITE" id="PS51257">
    <property type="entry name" value="PROKAR_LIPOPROTEIN"/>
    <property type="match status" value="1"/>
</dbReference>
<proteinExistence type="predicted"/>
<reference evidence="2" key="1">
    <citation type="journal article" date="2019" name="Int. J. Syst. Evol. Microbiol.">
        <title>The Global Catalogue of Microorganisms (GCM) 10K type strain sequencing project: providing services to taxonomists for standard genome sequencing and annotation.</title>
        <authorList>
            <consortium name="The Broad Institute Genomics Platform"/>
            <consortium name="The Broad Institute Genome Sequencing Center for Infectious Disease"/>
            <person name="Wu L."/>
            <person name="Ma J."/>
        </authorList>
    </citation>
    <scope>NUCLEOTIDE SEQUENCE [LARGE SCALE GENOMIC DNA]</scope>
    <source>
        <strain evidence="2">KCTC 42587</strain>
    </source>
</reference>
<dbReference type="RefSeq" id="WP_376891211.1">
    <property type="nucleotide sequence ID" value="NZ_JBHULS010000001.1"/>
</dbReference>
<gene>
    <name evidence="1" type="ORF">ACFSQP_01275</name>
</gene>
<keyword evidence="2" id="KW-1185">Reference proteome</keyword>
<comment type="caution">
    <text evidence="1">The sequence shown here is derived from an EMBL/GenBank/DDBJ whole genome shotgun (WGS) entry which is preliminary data.</text>
</comment>
<dbReference type="Pfam" id="PF16148">
    <property type="entry name" value="DUF4856"/>
    <property type="match status" value="1"/>
</dbReference>
<sequence length="402" mass="43607">MKKLFMAAGLTAMILTSCSSDDDNNTPVVDNGVVAPVTYTFERNGASTVSFSGQTTRILMANELASALKDNAKTEAELDAMFAHVEGEADFSDPDLNASNKNIRSKVAASTDFFSANVTVANAIKTDFDTWIANQVSEVYPNWNQPATAGVPGSIQELNNSSVRYVDAKGLELNQAVAKGLIGGLMADQILNNYLSTSVLDAGSNTANNTNKVLEEGKTYTTMEHKWDEAYGYLYGAEDNPSVPVLGADGFLNKYLSRVDNDSDFAGIADDIYKAFKLGRAAIVANNYDVRDQQAQIIREKVSKVIAIRGVYYLQAGKDKIAAGDMGSAFHQLSEGFGFIYSLQFTRKPNTNEPYFTHEEVMGYINELLAGNGFWDVTAETLDMISDEIAARFNFSVANAAS</sequence>
<name>A0ABW5KRR5_9FLAO</name>
<organism evidence="1 2">
    <name type="scientific">Bizionia sediminis</name>
    <dbReference type="NCBI Taxonomy" id="1737064"/>
    <lineage>
        <taxon>Bacteria</taxon>
        <taxon>Pseudomonadati</taxon>
        <taxon>Bacteroidota</taxon>
        <taxon>Flavobacteriia</taxon>
        <taxon>Flavobacteriales</taxon>
        <taxon>Flavobacteriaceae</taxon>
        <taxon>Bizionia</taxon>
    </lineage>
</organism>
<accession>A0ABW5KRR5</accession>